<evidence type="ECO:0000256" key="1">
    <source>
        <dbReference type="ARBA" id="ARBA00004651"/>
    </source>
</evidence>
<dbReference type="InterPro" id="IPR000276">
    <property type="entry name" value="GPCR_Rhodpsn"/>
</dbReference>
<protein>
    <recommendedName>
        <fullName evidence="11">G-protein coupled receptors family 1 profile domain-containing protein</fullName>
    </recommendedName>
</protein>
<keyword evidence="5" id="KW-0297">G-protein coupled receptor</keyword>
<keyword evidence="7" id="KW-0675">Receptor</keyword>
<dbReference type="Proteomes" id="UP001159428">
    <property type="component" value="Unassembled WGS sequence"/>
</dbReference>
<reference evidence="12 13" key="1">
    <citation type="submission" date="2022-05" db="EMBL/GenBank/DDBJ databases">
        <authorList>
            <consortium name="Genoscope - CEA"/>
            <person name="William W."/>
        </authorList>
    </citation>
    <scope>NUCLEOTIDE SEQUENCE [LARGE SCALE GENOMIC DNA]</scope>
</reference>
<dbReference type="SMART" id="SM01381">
    <property type="entry name" value="7TM_GPCR_Srsx"/>
    <property type="match status" value="1"/>
</dbReference>
<dbReference type="AlphaFoldDB" id="A0AAU9W7T7"/>
<keyword evidence="3 10" id="KW-0812">Transmembrane</keyword>
<comment type="caution">
    <text evidence="12">The sequence shown here is derived from an EMBL/GenBank/DDBJ whole genome shotgun (WGS) entry which is preliminary data.</text>
</comment>
<feature type="non-terminal residue" evidence="12">
    <location>
        <position position="320"/>
    </location>
</feature>
<dbReference type="PANTHER" id="PTHR24246:SF27">
    <property type="entry name" value="ADENOSINE RECEPTOR, ISOFORM A"/>
    <property type="match status" value="1"/>
</dbReference>
<dbReference type="PRINTS" id="PR00237">
    <property type="entry name" value="GPCRRHODOPSN"/>
</dbReference>
<keyword evidence="9" id="KW-0807">Transducer</keyword>
<keyword evidence="6 10" id="KW-0472">Membrane</keyword>
<feature type="domain" description="G-protein coupled receptors family 1 profile" evidence="11">
    <location>
        <begin position="32"/>
        <end position="281"/>
    </location>
</feature>
<feature type="transmembrane region" description="Helical" evidence="10">
    <location>
        <begin position="87"/>
        <end position="111"/>
    </location>
</feature>
<dbReference type="GO" id="GO:0004930">
    <property type="term" value="F:G protein-coupled receptor activity"/>
    <property type="evidence" value="ECO:0007669"/>
    <property type="project" value="UniProtKB-KW"/>
</dbReference>
<dbReference type="CDD" id="cd00637">
    <property type="entry name" value="7tm_classA_rhodopsin-like"/>
    <property type="match status" value="1"/>
</dbReference>
<feature type="transmembrane region" description="Helical" evidence="10">
    <location>
        <begin position="132"/>
        <end position="151"/>
    </location>
</feature>
<feature type="transmembrane region" description="Helical" evidence="10">
    <location>
        <begin position="221"/>
        <end position="245"/>
    </location>
</feature>
<evidence type="ECO:0000256" key="10">
    <source>
        <dbReference type="SAM" id="Phobius"/>
    </source>
</evidence>
<keyword evidence="2" id="KW-1003">Cell membrane</keyword>
<feature type="transmembrane region" description="Helical" evidence="10">
    <location>
        <begin position="265"/>
        <end position="283"/>
    </location>
</feature>
<accession>A0AAU9W7T7</accession>
<dbReference type="InterPro" id="IPR017452">
    <property type="entry name" value="GPCR_Rhodpsn_7TM"/>
</dbReference>
<name>A0AAU9W7T7_9CNID</name>
<feature type="transmembrane region" description="Helical" evidence="10">
    <location>
        <begin position="20"/>
        <end position="41"/>
    </location>
</feature>
<keyword evidence="8" id="KW-0325">Glycoprotein</keyword>
<evidence type="ECO:0000256" key="3">
    <source>
        <dbReference type="ARBA" id="ARBA00022692"/>
    </source>
</evidence>
<evidence type="ECO:0000256" key="8">
    <source>
        <dbReference type="ARBA" id="ARBA00023180"/>
    </source>
</evidence>
<evidence type="ECO:0000256" key="5">
    <source>
        <dbReference type="ARBA" id="ARBA00023040"/>
    </source>
</evidence>
<evidence type="ECO:0000256" key="6">
    <source>
        <dbReference type="ARBA" id="ARBA00023136"/>
    </source>
</evidence>
<evidence type="ECO:0000256" key="2">
    <source>
        <dbReference type="ARBA" id="ARBA00022475"/>
    </source>
</evidence>
<evidence type="ECO:0000256" key="4">
    <source>
        <dbReference type="ARBA" id="ARBA00022989"/>
    </source>
</evidence>
<organism evidence="12 13">
    <name type="scientific">Pocillopora meandrina</name>
    <dbReference type="NCBI Taxonomy" id="46732"/>
    <lineage>
        <taxon>Eukaryota</taxon>
        <taxon>Metazoa</taxon>
        <taxon>Cnidaria</taxon>
        <taxon>Anthozoa</taxon>
        <taxon>Hexacorallia</taxon>
        <taxon>Scleractinia</taxon>
        <taxon>Astrocoeniina</taxon>
        <taxon>Pocilloporidae</taxon>
        <taxon>Pocillopora</taxon>
    </lineage>
</organism>
<evidence type="ECO:0000256" key="7">
    <source>
        <dbReference type="ARBA" id="ARBA00023170"/>
    </source>
</evidence>
<dbReference type="Gene3D" id="1.20.1070.10">
    <property type="entry name" value="Rhodopsin 7-helix transmembrane proteins"/>
    <property type="match status" value="1"/>
</dbReference>
<dbReference type="Pfam" id="PF00001">
    <property type="entry name" value="7tm_1"/>
    <property type="match status" value="1"/>
</dbReference>
<gene>
    <name evidence="12" type="ORF">PMEA_00033141</name>
</gene>
<dbReference type="SUPFAM" id="SSF81321">
    <property type="entry name" value="Family A G protein-coupled receptor-like"/>
    <property type="match status" value="1"/>
</dbReference>
<evidence type="ECO:0000256" key="9">
    <source>
        <dbReference type="ARBA" id="ARBA00023224"/>
    </source>
</evidence>
<evidence type="ECO:0000259" key="11">
    <source>
        <dbReference type="PROSITE" id="PS50262"/>
    </source>
</evidence>
<evidence type="ECO:0000313" key="13">
    <source>
        <dbReference type="Proteomes" id="UP001159428"/>
    </source>
</evidence>
<keyword evidence="13" id="KW-1185">Reference proteome</keyword>
<sequence length="320" mass="37399">MKGNCSEERLSTAASIVLSVWFSLSGLAAVTGNVVALWLFHKHESLRTISNRFLASLSMADAFVGLVIDPVWIVIRCWIQPEVYSNFFLIFIMLWTHTTAATTLNSCCVSIDCFIAIRFPFRYQDILTKRRCYAVIILVWFISLSLSFLIFLKERRKKLELFVFIAITMCLVPLLVVCFCYILIFKLARKQFRRILLAKNIPDSGENVRFRVMQNFKAIKTVGFVLSACIITWMPTVVLLLVKFYYMEEEKRCRLRKLDFVVSPWIEAIAFTSSAINPLVYYFRKSDFHRAFRRTFHWLPCVHEQDASHLRAQPERNRLN</sequence>
<dbReference type="PANTHER" id="PTHR24246">
    <property type="entry name" value="OLFACTORY RECEPTOR AND ADENOSINE RECEPTOR"/>
    <property type="match status" value="1"/>
</dbReference>
<feature type="transmembrane region" description="Helical" evidence="10">
    <location>
        <begin position="53"/>
        <end position="75"/>
    </location>
</feature>
<comment type="subcellular location">
    <subcellularLocation>
        <location evidence="1">Cell membrane</location>
        <topology evidence="1">Multi-pass membrane protein</topology>
    </subcellularLocation>
</comment>
<dbReference type="GO" id="GO:0005886">
    <property type="term" value="C:plasma membrane"/>
    <property type="evidence" value="ECO:0007669"/>
    <property type="project" value="UniProtKB-SubCell"/>
</dbReference>
<dbReference type="PROSITE" id="PS50262">
    <property type="entry name" value="G_PROTEIN_RECEP_F1_2"/>
    <property type="match status" value="1"/>
</dbReference>
<keyword evidence="4 10" id="KW-1133">Transmembrane helix</keyword>
<proteinExistence type="predicted"/>
<evidence type="ECO:0000313" key="12">
    <source>
        <dbReference type="EMBL" id="CAH3046193.1"/>
    </source>
</evidence>
<feature type="transmembrane region" description="Helical" evidence="10">
    <location>
        <begin position="163"/>
        <end position="184"/>
    </location>
</feature>
<dbReference type="EMBL" id="CALNXJ010000008">
    <property type="protein sequence ID" value="CAH3046193.1"/>
    <property type="molecule type" value="Genomic_DNA"/>
</dbReference>